<keyword evidence="2" id="KW-0813">Transport</keyword>
<accession>A0A4R6N9H4</accession>
<dbReference type="PANTHER" id="PTHR43820">
    <property type="entry name" value="HIGH-AFFINITY BRANCHED-CHAIN AMINO ACID TRANSPORT ATP-BINDING PROTEIN LIVF"/>
    <property type="match status" value="1"/>
</dbReference>
<dbReference type="RefSeq" id="WP_133603034.1">
    <property type="nucleotide sequence ID" value="NZ_JAUFPJ010000010.1"/>
</dbReference>
<feature type="domain" description="ABC transporter" evidence="7">
    <location>
        <begin position="9"/>
        <end position="239"/>
    </location>
</feature>
<dbReference type="PROSITE" id="PS00211">
    <property type="entry name" value="ABC_TRANSPORTER_1"/>
    <property type="match status" value="1"/>
</dbReference>
<dbReference type="Pfam" id="PF00005">
    <property type="entry name" value="ABC_tran"/>
    <property type="match status" value="1"/>
</dbReference>
<dbReference type="GO" id="GO:0015658">
    <property type="term" value="F:branched-chain amino acid transmembrane transporter activity"/>
    <property type="evidence" value="ECO:0007669"/>
    <property type="project" value="TreeGrafter"/>
</dbReference>
<keyword evidence="3" id="KW-0472">Membrane</keyword>
<evidence type="ECO:0000256" key="4">
    <source>
        <dbReference type="ARBA" id="ARBA00022741"/>
    </source>
</evidence>
<comment type="caution">
    <text evidence="8">The sequence shown here is derived from an EMBL/GenBank/DDBJ whole genome shotgun (WGS) entry which is preliminary data.</text>
</comment>
<dbReference type="InterPro" id="IPR027417">
    <property type="entry name" value="P-loop_NTPase"/>
</dbReference>
<dbReference type="GO" id="GO:0015807">
    <property type="term" value="P:L-amino acid transport"/>
    <property type="evidence" value="ECO:0007669"/>
    <property type="project" value="TreeGrafter"/>
</dbReference>
<dbReference type="InterPro" id="IPR003593">
    <property type="entry name" value="AAA+_ATPase"/>
</dbReference>
<sequence length="239" mass="26950">MSQDPNKTLRLENVHAFYGKSHVLHGVSMELRSGEIVSLLGRNGSGRSTTVKTIMGQVDGSGSVRFGERELLGLKAYEIAQLGLGYVPENRDIFPKLTVHQNLMLGQKSRTKRPPRWSFEDMYRMFPRLKERQHTEAGVLSGGEQQMLTLCRTLMGDPDLIMIDEPTEGLAPKIVELVAEYLKELKRRGLAVLLVEQKLAIALEISERCYVMGHGRIVFEGTPADLRANAYVRKEWLEV</sequence>
<keyword evidence="5 8" id="KW-0067">ATP-binding</keyword>
<evidence type="ECO:0000313" key="9">
    <source>
        <dbReference type="Proteomes" id="UP000295357"/>
    </source>
</evidence>
<proteinExistence type="inferred from homology"/>
<dbReference type="InterPro" id="IPR052156">
    <property type="entry name" value="BCAA_Transport_ATP-bd_LivF"/>
</dbReference>
<keyword evidence="9" id="KW-1185">Reference proteome</keyword>
<evidence type="ECO:0000256" key="1">
    <source>
        <dbReference type="ARBA" id="ARBA00005417"/>
    </source>
</evidence>
<dbReference type="Gene3D" id="3.40.50.300">
    <property type="entry name" value="P-loop containing nucleotide triphosphate hydrolases"/>
    <property type="match status" value="1"/>
</dbReference>
<evidence type="ECO:0000256" key="3">
    <source>
        <dbReference type="ARBA" id="ARBA00022475"/>
    </source>
</evidence>
<reference evidence="8 9" key="1">
    <citation type="submission" date="2019-03" db="EMBL/GenBank/DDBJ databases">
        <title>Genomic Encyclopedia of Type Strains, Phase IV (KMG-IV): sequencing the most valuable type-strain genomes for metagenomic binning, comparative biology and taxonomic classification.</title>
        <authorList>
            <person name="Goeker M."/>
        </authorList>
    </citation>
    <scope>NUCLEOTIDE SEQUENCE [LARGE SCALE GENOMIC DNA]</scope>
    <source>
        <strain evidence="8 9">DSM 25082</strain>
    </source>
</reference>
<dbReference type="OrthoDB" id="9776369at2"/>
<dbReference type="GO" id="GO:0016887">
    <property type="term" value="F:ATP hydrolysis activity"/>
    <property type="evidence" value="ECO:0007669"/>
    <property type="project" value="InterPro"/>
</dbReference>
<gene>
    <name evidence="8" type="ORF">DFR39_10334</name>
</gene>
<evidence type="ECO:0000259" key="7">
    <source>
        <dbReference type="PROSITE" id="PS50893"/>
    </source>
</evidence>
<evidence type="ECO:0000313" key="8">
    <source>
        <dbReference type="EMBL" id="TDP11111.1"/>
    </source>
</evidence>
<dbReference type="PANTHER" id="PTHR43820:SF2">
    <property type="entry name" value="ABC TRANSPORTER ATP-BINDING PROTEIN"/>
    <property type="match status" value="1"/>
</dbReference>
<keyword evidence="6" id="KW-0029">Amino-acid transport</keyword>
<dbReference type="AlphaFoldDB" id="A0A4R6N9H4"/>
<organism evidence="8 9">
    <name type="scientific">Roseateles asaccharophilus</name>
    <dbReference type="NCBI Taxonomy" id="582607"/>
    <lineage>
        <taxon>Bacteria</taxon>
        <taxon>Pseudomonadati</taxon>
        <taxon>Pseudomonadota</taxon>
        <taxon>Betaproteobacteria</taxon>
        <taxon>Burkholderiales</taxon>
        <taxon>Sphaerotilaceae</taxon>
        <taxon>Roseateles</taxon>
    </lineage>
</organism>
<protein>
    <submittedName>
        <fullName evidence="8">Amino acid/amide ABC transporter ATP-binding protein 2 (HAAT family)</fullName>
    </submittedName>
</protein>
<evidence type="ECO:0000256" key="2">
    <source>
        <dbReference type="ARBA" id="ARBA00022448"/>
    </source>
</evidence>
<evidence type="ECO:0000256" key="6">
    <source>
        <dbReference type="ARBA" id="ARBA00022970"/>
    </source>
</evidence>
<comment type="similarity">
    <text evidence="1">Belongs to the ABC transporter superfamily.</text>
</comment>
<dbReference type="InterPro" id="IPR017871">
    <property type="entry name" value="ABC_transporter-like_CS"/>
</dbReference>
<dbReference type="GO" id="GO:0005524">
    <property type="term" value="F:ATP binding"/>
    <property type="evidence" value="ECO:0007669"/>
    <property type="project" value="UniProtKB-KW"/>
</dbReference>
<dbReference type="InterPro" id="IPR003439">
    <property type="entry name" value="ABC_transporter-like_ATP-bd"/>
</dbReference>
<name>A0A4R6N9H4_9BURK</name>
<keyword evidence="3" id="KW-1003">Cell membrane</keyword>
<dbReference type="PROSITE" id="PS50893">
    <property type="entry name" value="ABC_TRANSPORTER_2"/>
    <property type="match status" value="1"/>
</dbReference>
<dbReference type="EMBL" id="SNXE01000003">
    <property type="protein sequence ID" value="TDP11111.1"/>
    <property type="molecule type" value="Genomic_DNA"/>
</dbReference>
<dbReference type="SMART" id="SM00382">
    <property type="entry name" value="AAA"/>
    <property type="match status" value="1"/>
</dbReference>
<evidence type="ECO:0000256" key="5">
    <source>
        <dbReference type="ARBA" id="ARBA00022840"/>
    </source>
</evidence>
<dbReference type="SUPFAM" id="SSF52540">
    <property type="entry name" value="P-loop containing nucleoside triphosphate hydrolases"/>
    <property type="match status" value="1"/>
</dbReference>
<dbReference type="Proteomes" id="UP000295357">
    <property type="component" value="Unassembled WGS sequence"/>
</dbReference>
<dbReference type="CDD" id="cd03224">
    <property type="entry name" value="ABC_TM1139_LivF_branched"/>
    <property type="match status" value="1"/>
</dbReference>
<keyword evidence="4" id="KW-0547">Nucleotide-binding</keyword>